<dbReference type="InterPro" id="IPR004183">
    <property type="entry name" value="Xdiol_dOase_suB"/>
</dbReference>
<dbReference type="PIRSF" id="PIRSF006157">
    <property type="entry name" value="Doxgns_DODA"/>
    <property type="match status" value="1"/>
</dbReference>
<gene>
    <name evidence="7" type="ORF">C8A05DRAFT_38760</name>
</gene>
<dbReference type="Proteomes" id="UP001303889">
    <property type="component" value="Unassembled WGS sequence"/>
</dbReference>
<keyword evidence="7" id="KW-0223">Dioxygenase</keyword>
<dbReference type="PANTHER" id="PTHR30096">
    <property type="entry name" value="4,5-DOPA DIOXYGENASE EXTRADIOL-LIKE PROTEIN"/>
    <property type="match status" value="1"/>
</dbReference>
<dbReference type="Gene3D" id="3.40.830.10">
    <property type="entry name" value="LigB-like"/>
    <property type="match status" value="1"/>
</dbReference>
<evidence type="ECO:0000313" key="8">
    <source>
        <dbReference type="Proteomes" id="UP001303889"/>
    </source>
</evidence>
<reference evidence="7" key="1">
    <citation type="journal article" date="2023" name="Mol. Phylogenet. Evol.">
        <title>Genome-scale phylogeny and comparative genomics of the fungal order Sordariales.</title>
        <authorList>
            <person name="Hensen N."/>
            <person name="Bonometti L."/>
            <person name="Westerberg I."/>
            <person name="Brannstrom I.O."/>
            <person name="Guillou S."/>
            <person name="Cros-Aarteil S."/>
            <person name="Calhoun S."/>
            <person name="Haridas S."/>
            <person name="Kuo A."/>
            <person name="Mondo S."/>
            <person name="Pangilinan J."/>
            <person name="Riley R."/>
            <person name="LaButti K."/>
            <person name="Andreopoulos B."/>
            <person name="Lipzen A."/>
            <person name="Chen C."/>
            <person name="Yan M."/>
            <person name="Daum C."/>
            <person name="Ng V."/>
            <person name="Clum A."/>
            <person name="Steindorff A."/>
            <person name="Ohm R.A."/>
            <person name="Martin F."/>
            <person name="Silar P."/>
            <person name="Natvig D.O."/>
            <person name="Lalanne C."/>
            <person name="Gautier V."/>
            <person name="Ament-Velasquez S.L."/>
            <person name="Kruys A."/>
            <person name="Hutchinson M.I."/>
            <person name="Powell A.J."/>
            <person name="Barry K."/>
            <person name="Miller A.N."/>
            <person name="Grigoriev I.V."/>
            <person name="Debuchy R."/>
            <person name="Gladieux P."/>
            <person name="Hiltunen Thoren M."/>
            <person name="Johannesson H."/>
        </authorList>
    </citation>
    <scope>NUCLEOTIDE SEQUENCE</scope>
    <source>
        <strain evidence="7">CBS 103.79</strain>
    </source>
</reference>
<dbReference type="EMBL" id="MU856097">
    <property type="protein sequence ID" value="KAK3897672.1"/>
    <property type="molecule type" value="Genomic_DNA"/>
</dbReference>
<organism evidence="7 8">
    <name type="scientific">Staphylotrichum tortipilum</name>
    <dbReference type="NCBI Taxonomy" id="2831512"/>
    <lineage>
        <taxon>Eukaryota</taxon>
        <taxon>Fungi</taxon>
        <taxon>Dikarya</taxon>
        <taxon>Ascomycota</taxon>
        <taxon>Pezizomycotina</taxon>
        <taxon>Sordariomycetes</taxon>
        <taxon>Sordariomycetidae</taxon>
        <taxon>Sordariales</taxon>
        <taxon>Chaetomiaceae</taxon>
        <taxon>Staphylotrichum</taxon>
    </lineage>
</organism>
<dbReference type="GO" id="GO:0016702">
    <property type="term" value="F:oxidoreductase activity, acting on single donors with incorporation of molecular oxygen, incorporation of two atoms of oxygen"/>
    <property type="evidence" value="ECO:0007669"/>
    <property type="project" value="UniProtKB-ARBA"/>
</dbReference>
<keyword evidence="5" id="KW-0560">Oxidoreductase</keyword>
<accession>A0AAN6MC67</accession>
<sequence>MPSAVSAPKPLPAYYIGHAGVGLLYRDTENNRIVQDNLRAIGDEILALSPRPKGIITFSGHFEAGEIHGPGVIEVNVKQGTYIQHDFVGDFHDSQPFVYKYDWPHLDAPELAADIWKHLVKAGVKAKRVERGVDHGVWVPFKLMFPEEKPLDIPIIQVSTFYGYDLESQIRLGEIFESLRHEGYLILGSGMAVHSFRSIEEIYEAKEGEERDAVRAKVLVESKAFDAAIRKAVAERDPAARKKALLDLESLYEFKRSHPTVEHFTPLLVAAGASLGAKAEPLGVDIVEPGMSYLNLRFS</sequence>
<dbReference type="CDD" id="cd07363">
    <property type="entry name" value="45_DOPA_Dioxygenase"/>
    <property type="match status" value="1"/>
</dbReference>
<keyword evidence="4" id="KW-0862">Zinc</keyword>
<dbReference type="PANTHER" id="PTHR30096:SF0">
    <property type="entry name" value="4,5-DOPA DIOXYGENASE EXTRADIOL-LIKE PROTEIN"/>
    <property type="match status" value="1"/>
</dbReference>
<evidence type="ECO:0000256" key="4">
    <source>
        <dbReference type="ARBA" id="ARBA00022833"/>
    </source>
</evidence>
<dbReference type="Pfam" id="PF02900">
    <property type="entry name" value="LigB"/>
    <property type="match status" value="1"/>
</dbReference>
<comment type="similarity">
    <text evidence="2">Belongs to the DODA-type extradiol aromatic ring-opening dioxygenase family.</text>
</comment>
<dbReference type="AlphaFoldDB" id="A0AAN6MC67"/>
<feature type="domain" description="Extradiol ring-cleavage dioxygenase class III enzyme subunit B" evidence="6">
    <location>
        <begin position="13"/>
        <end position="285"/>
    </location>
</feature>
<evidence type="ECO:0000259" key="6">
    <source>
        <dbReference type="Pfam" id="PF02900"/>
    </source>
</evidence>
<evidence type="ECO:0000256" key="5">
    <source>
        <dbReference type="ARBA" id="ARBA00023002"/>
    </source>
</evidence>
<evidence type="ECO:0000313" key="7">
    <source>
        <dbReference type="EMBL" id="KAK3897672.1"/>
    </source>
</evidence>
<dbReference type="GO" id="GO:0008270">
    <property type="term" value="F:zinc ion binding"/>
    <property type="evidence" value="ECO:0007669"/>
    <property type="project" value="InterPro"/>
</dbReference>
<dbReference type="GO" id="GO:0008198">
    <property type="term" value="F:ferrous iron binding"/>
    <property type="evidence" value="ECO:0007669"/>
    <property type="project" value="InterPro"/>
</dbReference>
<keyword evidence="3" id="KW-0479">Metal-binding</keyword>
<comment type="cofactor">
    <cofactor evidence="1">
        <name>Zn(2+)</name>
        <dbReference type="ChEBI" id="CHEBI:29105"/>
    </cofactor>
</comment>
<reference evidence="7" key="2">
    <citation type="submission" date="2023-05" db="EMBL/GenBank/DDBJ databases">
        <authorList>
            <consortium name="Lawrence Berkeley National Laboratory"/>
            <person name="Steindorff A."/>
            <person name="Hensen N."/>
            <person name="Bonometti L."/>
            <person name="Westerberg I."/>
            <person name="Brannstrom I.O."/>
            <person name="Guillou S."/>
            <person name="Cros-Aarteil S."/>
            <person name="Calhoun S."/>
            <person name="Haridas S."/>
            <person name="Kuo A."/>
            <person name="Mondo S."/>
            <person name="Pangilinan J."/>
            <person name="Riley R."/>
            <person name="Labutti K."/>
            <person name="Andreopoulos B."/>
            <person name="Lipzen A."/>
            <person name="Chen C."/>
            <person name="Yanf M."/>
            <person name="Daum C."/>
            <person name="Ng V."/>
            <person name="Clum A."/>
            <person name="Ohm R."/>
            <person name="Martin F."/>
            <person name="Silar P."/>
            <person name="Natvig D."/>
            <person name="Lalanne C."/>
            <person name="Gautier V."/>
            <person name="Ament-Velasquez S.L."/>
            <person name="Kruys A."/>
            <person name="Hutchinson M.I."/>
            <person name="Powell A.J."/>
            <person name="Barry K."/>
            <person name="Miller A.N."/>
            <person name="Grigoriev I.V."/>
            <person name="Debuchy R."/>
            <person name="Gladieux P."/>
            <person name="Thoren M.H."/>
            <person name="Johannesson H."/>
        </authorList>
    </citation>
    <scope>NUCLEOTIDE SEQUENCE</scope>
    <source>
        <strain evidence="7">CBS 103.79</strain>
    </source>
</reference>
<dbReference type="SUPFAM" id="SSF53213">
    <property type="entry name" value="LigB-like"/>
    <property type="match status" value="1"/>
</dbReference>
<evidence type="ECO:0000256" key="1">
    <source>
        <dbReference type="ARBA" id="ARBA00001947"/>
    </source>
</evidence>
<comment type="caution">
    <text evidence="7">The sequence shown here is derived from an EMBL/GenBank/DDBJ whole genome shotgun (WGS) entry which is preliminary data.</text>
</comment>
<protein>
    <submittedName>
        <fullName evidence="7">Extradiol ring-cleavage dioxygenase, class III enzyme, subunit B</fullName>
    </submittedName>
</protein>
<evidence type="ECO:0000256" key="3">
    <source>
        <dbReference type="ARBA" id="ARBA00022723"/>
    </source>
</evidence>
<name>A0AAN6MC67_9PEZI</name>
<dbReference type="InterPro" id="IPR014436">
    <property type="entry name" value="Extradiol_dOase_DODA"/>
</dbReference>
<proteinExistence type="inferred from homology"/>
<evidence type="ECO:0000256" key="2">
    <source>
        <dbReference type="ARBA" id="ARBA00007581"/>
    </source>
</evidence>
<keyword evidence="8" id="KW-1185">Reference proteome</keyword>